<evidence type="ECO:0000313" key="2">
    <source>
        <dbReference type="EMBL" id="QLG89150.1"/>
    </source>
</evidence>
<reference evidence="1 3" key="1">
    <citation type="submission" date="2020-07" db="EMBL/GenBank/DDBJ databases">
        <title>Complete genome sequence of Chitinibacter sp. 2T18.</title>
        <authorList>
            <person name="Bae J.-W."/>
            <person name="Choi J.-W."/>
        </authorList>
    </citation>
    <scope>NUCLEOTIDE SEQUENCE [LARGE SCALE GENOMIC DNA]</scope>
    <source>
        <strain evidence="1 3">2T18</strain>
    </source>
</reference>
<proteinExistence type="predicted"/>
<sequence length="216" mass="25410">MEQKTTYQPKIFRSVAVFLQAIQLQASRGYSHFIEGEIDEEKINAFMIKMHEKFSCCASHVQKCRNKKLGIAGTWLAFVKTANMPKAKWIILVSGGNKEIGIWKEEFLYPIKRLNAFGRYELRKYYRSSDNKYSYSWQLNEKTYGLLVNTIKSHQHSKSKMQFILDRIGKLPGFHLLKEQKSELVKTRTATADKSFREQLILPPKLFFTRFMKHEQ</sequence>
<dbReference type="AlphaFoldDB" id="A0A7H9BIW2"/>
<evidence type="ECO:0000313" key="3">
    <source>
        <dbReference type="Proteomes" id="UP000509597"/>
    </source>
</evidence>
<keyword evidence="3" id="KW-1185">Reference proteome</keyword>
<dbReference type="KEGG" id="chiz:HQ393_13360"/>
<dbReference type="KEGG" id="chiz:HQ393_09245"/>
<protein>
    <submittedName>
        <fullName evidence="1">Uncharacterized protein</fullName>
    </submittedName>
</protein>
<gene>
    <name evidence="1" type="ORF">HQ393_09245</name>
    <name evidence="2" type="ORF">HQ393_13360</name>
</gene>
<organism evidence="1 3">
    <name type="scientific">Chitinibacter bivalviorum</name>
    <dbReference type="NCBI Taxonomy" id="2739434"/>
    <lineage>
        <taxon>Bacteria</taxon>
        <taxon>Pseudomonadati</taxon>
        <taxon>Pseudomonadota</taxon>
        <taxon>Betaproteobacteria</taxon>
        <taxon>Neisseriales</taxon>
        <taxon>Chitinibacteraceae</taxon>
        <taxon>Chitinibacter</taxon>
    </lineage>
</organism>
<evidence type="ECO:0000313" key="1">
    <source>
        <dbReference type="EMBL" id="QLG88419.1"/>
    </source>
</evidence>
<dbReference type="Proteomes" id="UP000509597">
    <property type="component" value="Chromosome"/>
</dbReference>
<accession>A0A7H9BIW2</accession>
<dbReference type="EMBL" id="CP058627">
    <property type="protein sequence ID" value="QLG88419.1"/>
    <property type="molecule type" value="Genomic_DNA"/>
</dbReference>
<name>A0A7H9BIW2_9NEIS</name>
<dbReference type="RefSeq" id="WP_179354934.1">
    <property type="nucleotide sequence ID" value="NZ_CP058627.1"/>
</dbReference>
<dbReference type="EMBL" id="CP058627">
    <property type="protein sequence ID" value="QLG89150.1"/>
    <property type="molecule type" value="Genomic_DNA"/>
</dbReference>